<gene>
    <name evidence="2" type="ORF">tloyanaT_15820</name>
</gene>
<protein>
    <submittedName>
        <fullName evidence="2">Uncharacterized protein</fullName>
    </submittedName>
</protein>
<accession>A0ABQ6HF18</accession>
<evidence type="ECO:0000256" key="1">
    <source>
        <dbReference type="SAM" id="MobiDB-lite"/>
    </source>
</evidence>
<comment type="caution">
    <text evidence="2">The sequence shown here is derived from an EMBL/GenBank/DDBJ whole genome shotgun (WGS) entry which is preliminary data.</text>
</comment>
<dbReference type="EMBL" id="BSSV01000003">
    <property type="protein sequence ID" value="GLX85330.1"/>
    <property type="molecule type" value="Genomic_DNA"/>
</dbReference>
<name>A0ABQ6HF18_9GAMM</name>
<keyword evidence="3" id="KW-1185">Reference proteome</keyword>
<sequence>MFLSNYRKKKAIKSYISTLGRDLARRYGKSKKYTSGQVETTIHDEGYNWRHICYAHALHTSKEQFDKWHSERGENCDFDEMREEISDNFFGGNISSIESGSFSDDSAGGSYSDSGGSD</sequence>
<dbReference type="Proteomes" id="UP001157134">
    <property type="component" value="Unassembled WGS sequence"/>
</dbReference>
<evidence type="ECO:0000313" key="2">
    <source>
        <dbReference type="EMBL" id="GLX85330.1"/>
    </source>
</evidence>
<proteinExistence type="predicted"/>
<evidence type="ECO:0000313" key="3">
    <source>
        <dbReference type="Proteomes" id="UP001157134"/>
    </source>
</evidence>
<organism evidence="2 3">
    <name type="scientific">Thalassotalea loyana</name>
    <dbReference type="NCBI Taxonomy" id="280483"/>
    <lineage>
        <taxon>Bacteria</taxon>
        <taxon>Pseudomonadati</taxon>
        <taxon>Pseudomonadota</taxon>
        <taxon>Gammaproteobacteria</taxon>
        <taxon>Alteromonadales</taxon>
        <taxon>Colwelliaceae</taxon>
        <taxon>Thalassotalea</taxon>
    </lineage>
</organism>
<feature type="region of interest" description="Disordered" evidence="1">
    <location>
        <begin position="90"/>
        <end position="118"/>
    </location>
</feature>
<reference evidence="2 3" key="1">
    <citation type="submission" date="2023-03" db="EMBL/GenBank/DDBJ databases">
        <title>Thalassotalea loyana LMG 22536T draft genome sequence.</title>
        <authorList>
            <person name="Sawabe T."/>
        </authorList>
    </citation>
    <scope>NUCLEOTIDE SEQUENCE [LARGE SCALE GENOMIC DNA]</scope>
    <source>
        <strain evidence="2 3">LMG 22536</strain>
    </source>
</reference>
<dbReference type="Pfam" id="PF20196">
    <property type="entry name" value="DUF6559"/>
    <property type="match status" value="1"/>
</dbReference>
<dbReference type="InterPro" id="IPR046689">
    <property type="entry name" value="DUF6559"/>
</dbReference>